<accession>A0A0B4FMV9</accession>
<dbReference type="OrthoDB" id="4940417at2759"/>
<dbReference type="EMBL" id="AZNF01000002">
    <property type="protein sequence ID" value="KID69127.1"/>
    <property type="molecule type" value="Genomic_DNA"/>
</dbReference>
<reference evidence="1 2" key="1">
    <citation type="journal article" date="2014" name="Proc. Natl. Acad. Sci. U.S.A.">
        <title>Trajectory and genomic determinants of fungal-pathogen speciation and host adaptation.</title>
        <authorList>
            <person name="Hu X."/>
            <person name="Xiao G."/>
            <person name="Zheng P."/>
            <person name="Shang Y."/>
            <person name="Su Y."/>
            <person name="Zhang X."/>
            <person name="Liu X."/>
            <person name="Zhan S."/>
            <person name="St Leger R.J."/>
            <person name="Wang C."/>
        </authorList>
    </citation>
    <scope>NUCLEOTIDE SEQUENCE [LARGE SCALE GENOMIC DNA]</scope>
    <source>
        <strain evidence="1 2">ARSEF 549</strain>
    </source>
</reference>
<gene>
    <name evidence="1" type="ORF">MAN_01641</name>
</gene>
<evidence type="ECO:0000313" key="1">
    <source>
        <dbReference type="EMBL" id="KID69127.1"/>
    </source>
</evidence>
<dbReference type="AlphaFoldDB" id="A0A0B4FMV9"/>
<evidence type="ECO:0000313" key="2">
    <source>
        <dbReference type="Proteomes" id="UP000031186"/>
    </source>
</evidence>
<comment type="caution">
    <text evidence="1">The sequence shown here is derived from an EMBL/GenBank/DDBJ whole genome shotgun (WGS) entry which is preliminary data.</text>
</comment>
<name>A0A0B4FMV9_METAF</name>
<proteinExistence type="predicted"/>
<organism evidence="1 2">
    <name type="scientific">Metarhizium anisopliae (strain ARSEF 549)</name>
    <dbReference type="NCBI Taxonomy" id="3151832"/>
    <lineage>
        <taxon>Eukaryota</taxon>
        <taxon>Fungi</taxon>
        <taxon>Dikarya</taxon>
        <taxon>Ascomycota</taxon>
        <taxon>Pezizomycotina</taxon>
        <taxon>Sordariomycetes</taxon>
        <taxon>Hypocreomycetidae</taxon>
        <taxon>Hypocreales</taxon>
        <taxon>Clavicipitaceae</taxon>
        <taxon>Metarhizium</taxon>
    </lineage>
</organism>
<dbReference type="Proteomes" id="UP000031186">
    <property type="component" value="Unassembled WGS sequence"/>
</dbReference>
<keyword evidence="2" id="KW-1185">Reference proteome</keyword>
<protein>
    <submittedName>
        <fullName evidence="1">Uncharacterized protein</fullName>
    </submittedName>
</protein>
<dbReference type="VEuPathDB" id="FungiDB:MAN_01641"/>
<sequence length="144" mass="16178">MTSNAASAADQSSGQVEKEIDVSCVRYPANYFALEIGTVIWGPKYNDKFDVVGYFERCDNHATQPEEDRCKMFSLAASKQEEFFKKIVDIKKTLPKSGSHHTNIGIISDVWDDPVMVNFLSARQRQQGLKGLEYVGFPTGYLKS</sequence>
<dbReference type="HOGENOM" id="CLU_1806634_0_0_1"/>
<feature type="non-terminal residue" evidence="1">
    <location>
        <position position="1"/>
    </location>
</feature>